<dbReference type="SUPFAM" id="SSF52172">
    <property type="entry name" value="CheY-like"/>
    <property type="match status" value="2"/>
</dbReference>
<feature type="compositionally biased region" description="Low complexity" evidence="3">
    <location>
        <begin position="651"/>
        <end position="670"/>
    </location>
</feature>
<name>A0ABR4M9N8_9PEZI</name>
<feature type="compositionally biased region" description="Low complexity" evidence="3">
    <location>
        <begin position="35"/>
        <end position="60"/>
    </location>
</feature>
<dbReference type="Pfam" id="PF00072">
    <property type="entry name" value="Response_reg"/>
    <property type="match status" value="1"/>
</dbReference>
<dbReference type="RefSeq" id="XP_070856139.1">
    <property type="nucleotide sequence ID" value="XM_071004414.1"/>
</dbReference>
<dbReference type="SUPFAM" id="SSF55874">
    <property type="entry name" value="ATPase domain of HSP90 chaperone/DNA topoisomerase II/histidine kinase"/>
    <property type="match status" value="1"/>
</dbReference>
<feature type="domain" description="Histidine kinase" evidence="4">
    <location>
        <begin position="1091"/>
        <end position="1426"/>
    </location>
</feature>
<organism evidence="8 9">
    <name type="scientific">Ceratocystis lukuohia</name>
    <dbReference type="NCBI Taxonomy" id="2019550"/>
    <lineage>
        <taxon>Eukaryota</taxon>
        <taxon>Fungi</taxon>
        <taxon>Dikarya</taxon>
        <taxon>Ascomycota</taxon>
        <taxon>Pezizomycotina</taxon>
        <taxon>Sordariomycetes</taxon>
        <taxon>Hypocreomycetidae</taxon>
        <taxon>Microascales</taxon>
        <taxon>Ceratocystidaceae</taxon>
        <taxon>Ceratocystis</taxon>
    </lineage>
</organism>
<dbReference type="InterPro" id="IPR058846">
    <property type="entry name" value="PAS-like"/>
</dbReference>
<dbReference type="PROSITE" id="PS50109">
    <property type="entry name" value="HIS_KIN"/>
    <property type="match status" value="1"/>
</dbReference>
<dbReference type="PROSITE" id="PS50112">
    <property type="entry name" value="PAS"/>
    <property type="match status" value="1"/>
</dbReference>
<dbReference type="Gene3D" id="3.30.450.20">
    <property type="entry name" value="PAS domain"/>
    <property type="match status" value="2"/>
</dbReference>
<evidence type="ECO:0000259" key="5">
    <source>
        <dbReference type="PROSITE" id="PS50110"/>
    </source>
</evidence>
<gene>
    <name evidence="8" type="ORF">HOO65_090253</name>
</gene>
<dbReference type="InterPro" id="IPR035965">
    <property type="entry name" value="PAS-like_dom_sf"/>
</dbReference>
<dbReference type="InterPro" id="IPR005467">
    <property type="entry name" value="His_kinase_dom"/>
</dbReference>
<reference evidence="8 9" key="1">
    <citation type="submission" date="2020-05" db="EMBL/GenBank/DDBJ databases">
        <title>Ceratocystis lukuohia genome.</title>
        <authorList>
            <person name="Harrington T.C."/>
            <person name="Kim K."/>
            <person name="Mayers C.G."/>
        </authorList>
    </citation>
    <scope>NUCLEOTIDE SEQUENCE [LARGE SCALE GENOMIC DNA]</scope>
    <source>
        <strain evidence="8 9">C4212</strain>
    </source>
</reference>
<feature type="compositionally biased region" description="Low complexity" evidence="3">
    <location>
        <begin position="442"/>
        <end position="456"/>
    </location>
</feature>
<keyword evidence="8" id="KW-0808">Transferase</keyword>
<evidence type="ECO:0000256" key="2">
    <source>
        <dbReference type="PROSITE-ProRule" id="PRU00169"/>
    </source>
</evidence>
<feature type="compositionally biased region" description="Low complexity" evidence="3">
    <location>
        <begin position="74"/>
        <end position="86"/>
    </location>
</feature>
<dbReference type="PANTHER" id="PTHR43719">
    <property type="entry name" value="TWO-COMPONENT HISTIDINE KINASE"/>
    <property type="match status" value="1"/>
</dbReference>
<feature type="region of interest" description="Disordered" evidence="3">
    <location>
        <begin position="1"/>
        <end position="186"/>
    </location>
</feature>
<dbReference type="InterPro" id="IPR000700">
    <property type="entry name" value="PAS-assoc_C"/>
</dbReference>
<dbReference type="Pfam" id="PF26131">
    <property type="entry name" value="PAS-like"/>
    <property type="match status" value="1"/>
</dbReference>
<dbReference type="InterPro" id="IPR036890">
    <property type="entry name" value="HATPase_C_sf"/>
</dbReference>
<dbReference type="EMBL" id="JABSNW010000009">
    <property type="protein sequence ID" value="KAL2884958.1"/>
    <property type="molecule type" value="Genomic_DNA"/>
</dbReference>
<feature type="compositionally biased region" description="Polar residues" evidence="3">
    <location>
        <begin position="338"/>
        <end position="354"/>
    </location>
</feature>
<dbReference type="Pfam" id="PF00989">
    <property type="entry name" value="PAS"/>
    <property type="match status" value="1"/>
</dbReference>
<feature type="domain" description="PAC" evidence="7">
    <location>
        <begin position="1011"/>
        <end position="1073"/>
    </location>
</feature>
<comment type="caution">
    <text evidence="8">The sequence shown here is derived from an EMBL/GenBank/DDBJ whole genome shotgun (WGS) entry which is preliminary data.</text>
</comment>
<dbReference type="InterPro" id="IPR000014">
    <property type="entry name" value="PAS"/>
</dbReference>
<feature type="region of interest" description="Disordered" evidence="3">
    <location>
        <begin position="1743"/>
        <end position="1767"/>
    </location>
</feature>
<feature type="region of interest" description="Disordered" evidence="3">
    <location>
        <begin position="1568"/>
        <end position="1618"/>
    </location>
</feature>
<dbReference type="InterPro" id="IPR050956">
    <property type="entry name" value="2C_system_His_kinase"/>
</dbReference>
<dbReference type="CDD" id="cd00130">
    <property type="entry name" value="PAS"/>
    <property type="match status" value="2"/>
</dbReference>
<dbReference type="Pfam" id="PF13188">
    <property type="entry name" value="PAS_8"/>
    <property type="match status" value="1"/>
</dbReference>
<feature type="compositionally biased region" description="Basic and acidic residues" evidence="3">
    <location>
        <begin position="1752"/>
        <end position="1767"/>
    </location>
</feature>
<dbReference type="SMART" id="SM00388">
    <property type="entry name" value="HisKA"/>
    <property type="match status" value="1"/>
</dbReference>
<keyword evidence="8" id="KW-0418">Kinase</keyword>
<feature type="region of interest" description="Disordered" evidence="3">
    <location>
        <begin position="438"/>
        <end position="461"/>
    </location>
</feature>
<dbReference type="InterPro" id="IPR013767">
    <property type="entry name" value="PAS_fold"/>
</dbReference>
<dbReference type="SMART" id="SM00091">
    <property type="entry name" value="PAS"/>
    <property type="match status" value="2"/>
</dbReference>
<feature type="domain" description="PAS" evidence="6">
    <location>
        <begin position="935"/>
        <end position="1008"/>
    </location>
</feature>
<evidence type="ECO:0000259" key="7">
    <source>
        <dbReference type="PROSITE" id="PS50113"/>
    </source>
</evidence>
<keyword evidence="1 2" id="KW-0597">Phosphoprotein</keyword>
<dbReference type="InterPro" id="IPR003661">
    <property type="entry name" value="HisK_dim/P_dom"/>
</dbReference>
<feature type="modified residue" description="4-aspartylphosphate" evidence="2">
    <location>
        <position position="1658"/>
    </location>
</feature>
<dbReference type="InterPro" id="IPR011006">
    <property type="entry name" value="CheY-like_superfamily"/>
</dbReference>
<dbReference type="Gene3D" id="1.10.287.130">
    <property type="match status" value="1"/>
</dbReference>
<dbReference type="CDD" id="cd17546">
    <property type="entry name" value="REC_hyHK_CKI1_RcsC-like"/>
    <property type="match status" value="1"/>
</dbReference>
<evidence type="ECO:0000256" key="3">
    <source>
        <dbReference type="SAM" id="MobiDB-lite"/>
    </source>
</evidence>
<dbReference type="InterPro" id="IPR004358">
    <property type="entry name" value="Sig_transdc_His_kin-like_C"/>
</dbReference>
<sequence>MSLPATGPEEPTVTHFDPDTGLPHCSSLPSPSPPTLTSTSPTTTAPSTTPDTTGAASLSASPPPSPPHLRRPVSAAASTSGSDSAAVPASSLHMDRSPSMAAASNPKSSLSSTQPQPRASPGVITLATHADSDTDTDASSQGGKLLSHDRISPFQTIDPLPLQEETLPNAPPFLLPPKEEEEDYQGQLAKEMAPITSTFDIPATSIESEIEFYSHSLQLPDVDTQKSRATSTSPVDHQPQPQTQTEPDPQPAVQSPSHLSHLHASIPVTSPPFPSLTIPLLPSSPPGPTPAPAPAPTPAPASTLKQHQLESHPHPHPHPHSDSHLYPEPRPQPKYELSPSQEAQSYQPIPTPSTHPHHNDKFDDLVVDFLEPDPRPTFVVKLHNISATTHEASPVQILPEPPLTVLPLSLFDHGHVDIHAASSSISTISTSSALDDLNSGLSASSTQPSSAPSDQTLALESAASTPHASSITVPASVFASTSASASASAPVLESATLPMPVLTYCNPAFEYSPAFAAVLDALKSTRSREKSALDVRQNNLWKWILSVYTDQPPAYAISETQTPKYSTADRSSSPSQHKVAVHFGTPWTAYVVRRQWVVVSAKNAPQLPMPTVEIPMSMGMTISMSQDQPFDIPLPLSPPIHEVMFDFSTATAPSTSTSTTSIEETGDSTILPQNDTNTENQLKKIESEPKAGQISPPSPSLPLIPLAVAVDDDARSKVDASDEIEAGIDVSIDIDTELTIGSNGSDVSEPEIATERLLESSKSNTRPYSGPKPKEIITRDLPLIKPNDLQTQLRLVADILPIGMCLSSPHGTIQFANKEWYRILGISESSNNILSCVADEHHGNIERAFDQLDSEDSVTFEFRTRPQEIHQTGGLYESDNDDDISEHIAHGERYMMATAKAERRPNGRVIRVLTCLTDITAQKRSSAAAWRRAQDAENLKRMAEHATVGMYHTDRRGRIFSANDVFFQMIGQERVDLHETEIMLWDLAYRDEENGIFEDSLKYVAATGRSWTHEMRLKTTWMADDGYGGQRPAPRWVVATVLPIHDVDGLVTSFTGCISDISDQKWQTERERQHKEEAIESKRQQENLIDMTSHEMRNPLGSIIQCADDIVNTLNEILEEFDISAASNVTSAGDGPDSPSETCPISTPYLASHFGGATSPRQIPSSAQARRLQMIEDCMEDAETIVECAQHQKRIVDDILTLSKLDAKLLMVTPVTADPVDMVNKAVKMFEAEARRLDINLNFTVDKSFSSRGLSFLDFDPSRVTQVLINLLSNALKFTQGRSKRNISVCLKASDQRPEPPFSTVNFNNRLLPRNPSAKINVALAHNQEKAVEEDPAHDAKTTDNSNRLYLLFEVEDTGKGLTEEEARSLFSRFYQGNSHTHVKYGGSGLGLFISRRLTKLQHGDIGVKSKAGEGSTFAFFIEATLPPAPVVDEAKSAAAKSSKPFSAQRRERKLRKANNTPAAEVIKEMSRRKTSLISKLCARTFPAKPSPAAASAVETLIKSNSNVLVVEDNSINARVTKKALNENGFNVQVVTNGLEAIDKLKSQSLVVKAVSSQIDAACANELEASPSLPSPSRAPVPTAFRSRRSSSSIAGATTSTSGLGSRRTASSMSLNGLSSLNNTNVHAPAPAPALPTTSPITVPLPDPSTVVGMVLMDMEMPIQNGIECTRQIRQMERDGRIVCASGGRLPIIAISGHARAEQLQRAREAGCDDVMVKPFRIPDLLQTMKTVYTSVVEDTVVEGSTGSQAETKAEVESEPKPQSEAK</sequence>
<feature type="compositionally biased region" description="Pro residues" evidence="3">
    <location>
        <begin position="282"/>
        <end position="299"/>
    </location>
</feature>
<dbReference type="SUPFAM" id="SSF55785">
    <property type="entry name" value="PYP-like sensor domain (PAS domain)"/>
    <property type="match status" value="2"/>
</dbReference>
<dbReference type="SMART" id="SM00387">
    <property type="entry name" value="HATPase_c"/>
    <property type="match status" value="1"/>
</dbReference>
<feature type="region of interest" description="Disordered" evidence="3">
    <location>
        <begin position="217"/>
        <end position="360"/>
    </location>
</feature>
<dbReference type="InterPro" id="IPR036097">
    <property type="entry name" value="HisK_dim/P_sf"/>
</dbReference>
<dbReference type="GeneID" id="98121477"/>
<dbReference type="Proteomes" id="UP001610728">
    <property type="component" value="Unassembled WGS sequence"/>
</dbReference>
<feature type="domain" description="Response regulatory" evidence="5">
    <location>
        <begin position="1507"/>
        <end position="1733"/>
    </location>
</feature>
<dbReference type="Gene3D" id="3.30.565.10">
    <property type="entry name" value="Histidine kinase-like ATPase, C-terminal domain"/>
    <property type="match status" value="1"/>
</dbReference>
<dbReference type="SUPFAM" id="SSF47384">
    <property type="entry name" value="Homodimeric domain of signal transducing histidine kinase"/>
    <property type="match status" value="1"/>
</dbReference>
<feature type="region of interest" description="Disordered" evidence="3">
    <location>
        <begin position="651"/>
        <end position="675"/>
    </location>
</feature>
<evidence type="ECO:0000313" key="8">
    <source>
        <dbReference type="EMBL" id="KAL2884958.1"/>
    </source>
</evidence>
<dbReference type="InterPro" id="IPR001789">
    <property type="entry name" value="Sig_transdc_resp-reg_receiver"/>
</dbReference>
<accession>A0ABR4M9N8</accession>
<dbReference type="SMART" id="SM00448">
    <property type="entry name" value="REC"/>
    <property type="match status" value="1"/>
</dbReference>
<keyword evidence="9" id="KW-1185">Reference proteome</keyword>
<dbReference type="InterPro" id="IPR003594">
    <property type="entry name" value="HATPase_dom"/>
</dbReference>
<dbReference type="PROSITE" id="PS50110">
    <property type="entry name" value="RESPONSE_REGULATORY"/>
    <property type="match status" value="1"/>
</dbReference>
<evidence type="ECO:0000256" key="1">
    <source>
        <dbReference type="ARBA" id="ARBA00022553"/>
    </source>
</evidence>
<protein>
    <submittedName>
        <fullName evidence="8">Histidine kinase group protein</fullName>
    </submittedName>
</protein>
<evidence type="ECO:0000259" key="4">
    <source>
        <dbReference type="PROSITE" id="PS50109"/>
    </source>
</evidence>
<dbReference type="Pfam" id="PF02518">
    <property type="entry name" value="HATPase_c"/>
    <property type="match status" value="1"/>
</dbReference>
<feature type="compositionally biased region" description="Low complexity" evidence="3">
    <location>
        <begin position="1580"/>
        <end position="1618"/>
    </location>
</feature>
<proteinExistence type="predicted"/>
<dbReference type="PANTHER" id="PTHR43719:SF30">
    <property type="entry name" value="TWO-COMPONENT SYSTEM RESPONSE REGULATOR"/>
    <property type="match status" value="1"/>
</dbReference>
<evidence type="ECO:0000259" key="6">
    <source>
        <dbReference type="PROSITE" id="PS50112"/>
    </source>
</evidence>
<dbReference type="PRINTS" id="PR00344">
    <property type="entry name" value="BCTRLSENSOR"/>
</dbReference>
<feature type="compositionally biased region" description="Low complexity" evidence="3">
    <location>
        <begin position="238"/>
        <end position="247"/>
    </location>
</feature>
<dbReference type="GO" id="GO:0016301">
    <property type="term" value="F:kinase activity"/>
    <property type="evidence" value="ECO:0007669"/>
    <property type="project" value="UniProtKB-KW"/>
</dbReference>
<dbReference type="Gene3D" id="3.40.50.2300">
    <property type="match status" value="1"/>
</dbReference>
<evidence type="ECO:0000313" key="9">
    <source>
        <dbReference type="Proteomes" id="UP001610728"/>
    </source>
</evidence>
<feature type="compositionally biased region" description="Basic and acidic residues" evidence="3">
    <location>
        <begin position="307"/>
        <end position="333"/>
    </location>
</feature>
<dbReference type="PROSITE" id="PS50113">
    <property type="entry name" value="PAC"/>
    <property type="match status" value="1"/>
</dbReference>
<feature type="compositionally biased region" description="Polar residues" evidence="3">
    <location>
        <begin position="105"/>
        <end position="117"/>
    </location>
</feature>